<dbReference type="PANTHER" id="PTHR10194:SF60">
    <property type="entry name" value="RAS GTPASE-ACTIVATING PROTEIN RASKOL"/>
    <property type="match status" value="1"/>
</dbReference>
<dbReference type="InterPro" id="IPR000008">
    <property type="entry name" value="C2_dom"/>
</dbReference>
<organism evidence="6 7">
    <name type="scientific">Torulaspora globosa</name>
    <dbReference type="NCBI Taxonomy" id="48254"/>
    <lineage>
        <taxon>Eukaryota</taxon>
        <taxon>Fungi</taxon>
        <taxon>Dikarya</taxon>
        <taxon>Ascomycota</taxon>
        <taxon>Saccharomycotina</taxon>
        <taxon>Saccharomycetes</taxon>
        <taxon>Saccharomycetales</taxon>
        <taxon>Saccharomycetaceae</taxon>
        <taxon>Torulaspora</taxon>
    </lineage>
</organism>
<protein>
    <recommendedName>
        <fullName evidence="8">Ras-GAP domain-containing protein</fullName>
    </recommendedName>
</protein>
<evidence type="ECO:0000256" key="2">
    <source>
        <dbReference type="SAM" id="Coils"/>
    </source>
</evidence>
<dbReference type="Proteomes" id="UP000510647">
    <property type="component" value="Chromosome 1"/>
</dbReference>
<dbReference type="InterPro" id="IPR035892">
    <property type="entry name" value="C2_domain_sf"/>
</dbReference>
<keyword evidence="1" id="KW-0343">GTPase activation</keyword>
<feature type="coiled-coil region" evidence="2">
    <location>
        <begin position="861"/>
        <end position="895"/>
    </location>
</feature>
<dbReference type="GO" id="GO:0007165">
    <property type="term" value="P:signal transduction"/>
    <property type="evidence" value="ECO:0007669"/>
    <property type="project" value="UniProtKB-ARBA"/>
</dbReference>
<dbReference type="GO" id="GO:0005096">
    <property type="term" value="F:GTPase activator activity"/>
    <property type="evidence" value="ECO:0007669"/>
    <property type="project" value="UniProtKB-KW"/>
</dbReference>
<dbReference type="CDD" id="cd00030">
    <property type="entry name" value="C2"/>
    <property type="match status" value="1"/>
</dbReference>
<feature type="compositionally biased region" description="Basic and acidic residues" evidence="3">
    <location>
        <begin position="997"/>
        <end position="1007"/>
    </location>
</feature>
<dbReference type="OrthoDB" id="775356at2759"/>
<dbReference type="EMBL" id="CP059267">
    <property type="protein sequence ID" value="QLQ78167.1"/>
    <property type="molecule type" value="Genomic_DNA"/>
</dbReference>
<keyword evidence="2" id="KW-0175">Coiled coil</keyword>
<proteinExistence type="predicted"/>
<dbReference type="InterPro" id="IPR023152">
    <property type="entry name" value="RasGAP_CS"/>
</dbReference>
<sequence>MKYSRPSSSSSGFFRGQSYNVASFMKYAEEKQGTFDGTAQWCNDLLSANWKLVRILITEQGSLECQLDSKTTTTENCGNTIEIPRIDHLQGCQIHLIDSNNDFPIIQVTSKSQRDYFLVNDNANFQGLLYSLIWWCSLSTKGIFNKISLRSAPVTDGEAVNLLVSHLVVYGPLPTRRIPIIKQLSRPSFLQKSKVDEGWFPAMGVLKSDGKLDLLLQSDGSLLYSLDIRTLLRSEIRLLDPSLQNDNMLFLGTISDLRQELGLFKRQKFILGGPAVKNDTSIILKFPLSIDVEDWLIALKAFAVAEYFSLTAAHDFNRLRLSNRFKLSIVEGKFPGISEASHGGLPQLYVDLSVWGRTWGRTAIVQGTDVPFWREEFIFDESVKINNLKIEIKQRSQSKKDDETVGFVKITQEMINDMTLDKETRLPVLDSKKKRSNIGTICIRIVSSLNFILPAVNFRNFESALKEVNLSQLVNSARSFSLGSDLAFEDIAGILLDVFQALHRVDDWFSALIDRELLELDGSITKNSLNNKTSTHIYGTLFRGNSILTRSMESYFYRIGKEYLSLSIGPILRSIIDYEDSCEVDPERIKEKDPMKKKAILDENRGRLLAIVESIWKAICSTSNDIPMPIKNQMTILRKKLELICIDDDITRIINCVSGMLFLRFFCPVILNPKLFDLVRCHPNEQSRRTVTLVSKVLLNLSNLSFFGNKEPYMKGMNCFIDDHRDELLGYIDKITQRKVDLAPKKLKLTNSVIRPKLLMSQEILADLPTNPHLIDRYLRETELFAALATCAINKKETGKLPHAISLGQISRNAPGIEVLTEDRTADISNLESIKIATNNVKISGQKPLKCLKQNDEAVVENNIELNADTQSDVMEQLERESVSLSHRVEDLKRSLADYEFPARTTEERQTYAQFLTENTYVSKTKQVLVDFQHQLGEVDGASKLFNSADTVSSLDNIVPRMSSHSSSSGSLSRSDSSFSVTRKLNRFKTLRVSSPELRDGSDKESLHSSGSSIKRWFRR</sequence>
<feature type="domain" description="C2" evidence="4">
    <location>
        <begin position="306"/>
        <end position="428"/>
    </location>
</feature>
<dbReference type="Pfam" id="PF00168">
    <property type="entry name" value="C2"/>
    <property type="match status" value="1"/>
</dbReference>
<dbReference type="InterPro" id="IPR008936">
    <property type="entry name" value="Rho_GTPase_activation_prot"/>
</dbReference>
<dbReference type="PROSITE" id="PS00509">
    <property type="entry name" value="RAS_GTPASE_ACTIV_1"/>
    <property type="match status" value="1"/>
</dbReference>
<dbReference type="SUPFAM" id="SSF49562">
    <property type="entry name" value="C2 domain (Calcium/lipid-binding domain, CaLB)"/>
    <property type="match status" value="1"/>
</dbReference>
<evidence type="ECO:0000313" key="7">
    <source>
        <dbReference type="Proteomes" id="UP000510647"/>
    </source>
</evidence>
<dbReference type="Gene3D" id="2.60.40.150">
    <property type="entry name" value="C2 domain"/>
    <property type="match status" value="1"/>
</dbReference>
<gene>
    <name evidence="6" type="ORF">HG537_0A04140</name>
</gene>
<evidence type="ECO:0008006" key="8">
    <source>
        <dbReference type="Google" id="ProtNLM"/>
    </source>
</evidence>
<dbReference type="Pfam" id="PF00616">
    <property type="entry name" value="RasGAP"/>
    <property type="match status" value="1"/>
</dbReference>
<keyword evidence="7" id="KW-1185">Reference proteome</keyword>
<name>A0A7H9HN37_9SACH</name>
<evidence type="ECO:0000259" key="5">
    <source>
        <dbReference type="PROSITE" id="PS50018"/>
    </source>
</evidence>
<dbReference type="CDD" id="cd05137">
    <property type="entry name" value="RasGAP_CLA2_BUD2"/>
    <property type="match status" value="1"/>
</dbReference>
<dbReference type="InterPro" id="IPR001936">
    <property type="entry name" value="RasGAP_dom"/>
</dbReference>
<evidence type="ECO:0000313" key="6">
    <source>
        <dbReference type="EMBL" id="QLQ78167.1"/>
    </source>
</evidence>
<dbReference type="SMART" id="SM00323">
    <property type="entry name" value="RasGAP"/>
    <property type="match status" value="1"/>
</dbReference>
<dbReference type="Gene3D" id="1.10.506.10">
    <property type="entry name" value="GTPase Activation - p120gap, domain 1"/>
    <property type="match status" value="1"/>
</dbReference>
<evidence type="ECO:0000256" key="3">
    <source>
        <dbReference type="SAM" id="MobiDB-lite"/>
    </source>
</evidence>
<reference evidence="6 7" key="1">
    <citation type="submission" date="2020-06" db="EMBL/GenBank/DDBJ databases">
        <title>The yeast mating-type switching endonuclease HO is a domesticated member of an unorthodox homing genetic element family.</title>
        <authorList>
            <person name="Coughlan A.Y."/>
            <person name="Lombardi L."/>
            <person name="Braun-Galleani S."/>
            <person name="Martos A.R."/>
            <person name="Galeote V."/>
            <person name="Bigey F."/>
            <person name="Dequin S."/>
            <person name="Byrne K.P."/>
            <person name="Wolfe K.H."/>
        </authorList>
    </citation>
    <scope>NUCLEOTIDE SEQUENCE [LARGE SCALE GENOMIC DNA]</scope>
    <source>
        <strain evidence="6 7">CBS2947</strain>
    </source>
</reference>
<dbReference type="InterPro" id="IPR039360">
    <property type="entry name" value="Ras_GTPase"/>
</dbReference>
<dbReference type="PANTHER" id="PTHR10194">
    <property type="entry name" value="RAS GTPASE-ACTIVATING PROTEINS"/>
    <property type="match status" value="1"/>
</dbReference>
<feature type="region of interest" description="Disordered" evidence="3">
    <location>
        <begin position="997"/>
        <end position="1020"/>
    </location>
</feature>
<accession>A0A7H9HN37</accession>
<dbReference type="PROSITE" id="PS50018">
    <property type="entry name" value="RAS_GTPASE_ACTIV_2"/>
    <property type="match status" value="1"/>
</dbReference>
<feature type="domain" description="Ras-GAP" evidence="5">
    <location>
        <begin position="487"/>
        <end position="703"/>
    </location>
</feature>
<dbReference type="SUPFAM" id="SSF48350">
    <property type="entry name" value="GTPase activation domain, GAP"/>
    <property type="match status" value="1"/>
</dbReference>
<evidence type="ECO:0000256" key="1">
    <source>
        <dbReference type="ARBA" id="ARBA00022468"/>
    </source>
</evidence>
<dbReference type="PROSITE" id="PS50004">
    <property type="entry name" value="C2"/>
    <property type="match status" value="1"/>
</dbReference>
<evidence type="ECO:0000259" key="4">
    <source>
        <dbReference type="PROSITE" id="PS50004"/>
    </source>
</evidence>
<dbReference type="AlphaFoldDB" id="A0A7H9HN37"/>